<reference evidence="1 2" key="1">
    <citation type="submission" date="2024-01" db="EMBL/GenBank/DDBJ databases">
        <title>A draft genome for the cacao thread blight pathogen Marasmiellus scandens.</title>
        <authorList>
            <person name="Baruah I.K."/>
            <person name="Leung J."/>
            <person name="Bukari Y."/>
            <person name="Amoako-Attah I."/>
            <person name="Meinhardt L.W."/>
            <person name="Bailey B.A."/>
            <person name="Cohen S.P."/>
        </authorList>
    </citation>
    <scope>NUCLEOTIDE SEQUENCE [LARGE SCALE GENOMIC DNA]</scope>
    <source>
        <strain evidence="1 2">GH-19</strain>
    </source>
</reference>
<name>A0ABR1J0U9_9AGAR</name>
<proteinExistence type="predicted"/>
<evidence type="ECO:0000313" key="2">
    <source>
        <dbReference type="Proteomes" id="UP001498398"/>
    </source>
</evidence>
<sequence length="119" mass="13362">MHTKSLAGINADIITEKDSDAAPTITPSEEESMHWKAPFATEDAENERLMKISRILSKIWQKMSPLKNNILDGKLYSFKELEKVDRGIAPVDYEEEINVLQNSKGGKWSVKDLMQAAGV</sequence>
<gene>
    <name evidence="1" type="ORF">VKT23_014907</name>
</gene>
<dbReference type="EMBL" id="JBANRG010000047">
    <property type="protein sequence ID" value="KAK7445490.1"/>
    <property type="molecule type" value="Genomic_DNA"/>
</dbReference>
<dbReference type="Proteomes" id="UP001498398">
    <property type="component" value="Unassembled WGS sequence"/>
</dbReference>
<accession>A0ABR1J0U9</accession>
<evidence type="ECO:0000313" key="1">
    <source>
        <dbReference type="EMBL" id="KAK7445490.1"/>
    </source>
</evidence>
<organism evidence="1 2">
    <name type="scientific">Marasmiellus scandens</name>
    <dbReference type="NCBI Taxonomy" id="2682957"/>
    <lineage>
        <taxon>Eukaryota</taxon>
        <taxon>Fungi</taxon>
        <taxon>Dikarya</taxon>
        <taxon>Basidiomycota</taxon>
        <taxon>Agaricomycotina</taxon>
        <taxon>Agaricomycetes</taxon>
        <taxon>Agaricomycetidae</taxon>
        <taxon>Agaricales</taxon>
        <taxon>Marasmiineae</taxon>
        <taxon>Omphalotaceae</taxon>
        <taxon>Marasmiellus</taxon>
    </lineage>
</organism>
<keyword evidence="2" id="KW-1185">Reference proteome</keyword>
<comment type="caution">
    <text evidence="1">The sequence shown here is derived from an EMBL/GenBank/DDBJ whole genome shotgun (WGS) entry which is preliminary data.</text>
</comment>
<protein>
    <submittedName>
        <fullName evidence="1">Uncharacterized protein</fullName>
    </submittedName>
</protein>